<reference evidence="1" key="1">
    <citation type="journal article" date="2015" name="Nature">
        <title>Complex archaea that bridge the gap between prokaryotes and eukaryotes.</title>
        <authorList>
            <person name="Spang A."/>
            <person name="Saw J.H."/>
            <person name="Jorgensen S.L."/>
            <person name="Zaremba-Niedzwiedzka K."/>
            <person name="Martijn J."/>
            <person name="Lind A.E."/>
            <person name="van Eijk R."/>
            <person name="Schleper C."/>
            <person name="Guy L."/>
            <person name="Ettema T.J."/>
        </authorList>
    </citation>
    <scope>NUCLEOTIDE SEQUENCE</scope>
</reference>
<evidence type="ECO:0000313" key="1">
    <source>
        <dbReference type="EMBL" id="KKN02074.1"/>
    </source>
</evidence>
<dbReference type="EMBL" id="LAZR01005185">
    <property type="protein sequence ID" value="KKN02074.1"/>
    <property type="molecule type" value="Genomic_DNA"/>
</dbReference>
<proteinExistence type="predicted"/>
<protein>
    <submittedName>
        <fullName evidence="1">Uncharacterized protein</fullName>
    </submittedName>
</protein>
<dbReference type="AlphaFoldDB" id="A0A0F9M8M0"/>
<name>A0A0F9M8M0_9ZZZZ</name>
<organism evidence="1">
    <name type="scientific">marine sediment metagenome</name>
    <dbReference type="NCBI Taxonomy" id="412755"/>
    <lineage>
        <taxon>unclassified sequences</taxon>
        <taxon>metagenomes</taxon>
        <taxon>ecological metagenomes</taxon>
    </lineage>
</organism>
<gene>
    <name evidence="1" type="ORF">LCGC14_1121250</name>
</gene>
<feature type="non-terminal residue" evidence="1">
    <location>
        <position position="73"/>
    </location>
</feature>
<sequence length="73" mass="8257">MADLKVPGFSLGKLKLAVYGEDEILARPRQYQSSLVVPGRMVNGKWSTLHEIGSRKLVYADEVDAHSFTRNFY</sequence>
<accession>A0A0F9M8M0</accession>
<comment type="caution">
    <text evidence="1">The sequence shown here is derived from an EMBL/GenBank/DDBJ whole genome shotgun (WGS) entry which is preliminary data.</text>
</comment>